<organism evidence="1 2">
    <name type="scientific">Austropuccinia psidii MF-1</name>
    <dbReference type="NCBI Taxonomy" id="1389203"/>
    <lineage>
        <taxon>Eukaryota</taxon>
        <taxon>Fungi</taxon>
        <taxon>Dikarya</taxon>
        <taxon>Basidiomycota</taxon>
        <taxon>Pucciniomycotina</taxon>
        <taxon>Pucciniomycetes</taxon>
        <taxon>Pucciniales</taxon>
        <taxon>Sphaerophragmiaceae</taxon>
        <taxon>Austropuccinia</taxon>
    </lineage>
</organism>
<reference evidence="1" key="1">
    <citation type="submission" date="2021-03" db="EMBL/GenBank/DDBJ databases">
        <title>Draft genome sequence of rust myrtle Austropuccinia psidii MF-1, a brazilian biotype.</title>
        <authorList>
            <person name="Quecine M.C."/>
            <person name="Pachon D.M.R."/>
            <person name="Bonatelli M.L."/>
            <person name="Correr F.H."/>
            <person name="Franceschini L.M."/>
            <person name="Leite T.F."/>
            <person name="Margarido G.R.A."/>
            <person name="Almeida C.A."/>
            <person name="Ferrarezi J.A."/>
            <person name="Labate C.A."/>
        </authorList>
    </citation>
    <scope>NUCLEOTIDE SEQUENCE</scope>
    <source>
        <strain evidence="1">MF-1</strain>
    </source>
</reference>
<comment type="caution">
    <text evidence="1">The sequence shown here is derived from an EMBL/GenBank/DDBJ whole genome shotgun (WGS) entry which is preliminary data.</text>
</comment>
<gene>
    <name evidence="1" type="ORF">O181_051203</name>
</gene>
<keyword evidence="2" id="KW-1185">Reference proteome</keyword>
<evidence type="ECO:0008006" key="3">
    <source>
        <dbReference type="Google" id="ProtNLM"/>
    </source>
</evidence>
<dbReference type="Proteomes" id="UP000765509">
    <property type="component" value="Unassembled WGS sequence"/>
</dbReference>
<proteinExistence type="predicted"/>
<accession>A0A9Q3E0I5</accession>
<dbReference type="OrthoDB" id="2507637at2759"/>
<protein>
    <recommendedName>
        <fullName evidence="3">Peptidase A2 domain-containing protein</fullName>
    </recommendedName>
</protein>
<evidence type="ECO:0000313" key="2">
    <source>
        <dbReference type="Proteomes" id="UP000765509"/>
    </source>
</evidence>
<evidence type="ECO:0000313" key="1">
    <source>
        <dbReference type="EMBL" id="MBW0511488.1"/>
    </source>
</evidence>
<name>A0A9Q3E0I5_9BASI</name>
<sequence>MALIDPGSEFNVKIEDLEIKTRLSTRTTNMKIKGIEGVYKSLVGLSEFTQITLITGEGRNINIFVSRGEVNCVLGLSFLSDSKIRLDFSQKEGEMFRYIEPDGRKFCLPIFSPQKAGWREYPPVGMEAYGI</sequence>
<dbReference type="AlphaFoldDB" id="A0A9Q3E0I5"/>
<dbReference type="EMBL" id="AVOT02022212">
    <property type="protein sequence ID" value="MBW0511488.1"/>
    <property type="molecule type" value="Genomic_DNA"/>
</dbReference>